<sequence length="495" mass="51772">MGIRRVQQRTAEAPTGGPGRPPKEEVTVSEGTRSKALRKAGVATAAITAGAALAIGGVQFATAKSATATTGVNIRSGPGTSYRIVGGLVRGQSITTVGKASDGWVKVRFNGGAAYISAQYLDTAGTSVSTAPVMIYTQGVKISSAPLNVRQQPALNAKVIGYISAGQQVTLTGKQTQGYAEVLYGGQRAWVSARYLISSTSALPSTTGTRYATADLLIRTSTDADFKIITTAPKGSRLQVTGTTSNGYAQVIYNNAIRWVTAKYLASKAIPGHSATSSRPSTARSTAPKTISKPRSTAVQQSSQRAVNRAPRAIGTRFATTELLVRSTSGNDYNTVATVARGNTVKITGRTSNGRAEIVYNGGSRWVTAQYLSTSRPQSAATNSTSRSGSRSTSVRATSTSSGGVDPSYSGKSRNVSDSTWDQLAMCESSGNWSINTGNGFYGGLQFTLQTWRGFGGTGMPNQASRSEQIRVAERILAVQGWGAWPACSSKLGLR</sequence>
<feature type="region of interest" description="Disordered" evidence="3">
    <location>
        <begin position="373"/>
        <end position="416"/>
    </location>
</feature>
<gene>
    <name evidence="5" type="ORF">FOE78_22975</name>
</gene>
<dbReference type="Pfam" id="PF08239">
    <property type="entry name" value="SH3_3"/>
    <property type="match status" value="3"/>
</dbReference>
<evidence type="ECO:0000256" key="1">
    <source>
        <dbReference type="ARBA" id="ARBA00010830"/>
    </source>
</evidence>
<dbReference type="Gene3D" id="1.10.530.10">
    <property type="match status" value="1"/>
</dbReference>
<feature type="compositionally biased region" description="Polar residues" evidence="3">
    <location>
        <begin position="293"/>
        <end position="306"/>
    </location>
</feature>
<dbReference type="Proteomes" id="UP000319263">
    <property type="component" value="Chromosome"/>
</dbReference>
<evidence type="ECO:0000256" key="3">
    <source>
        <dbReference type="SAM" id="MobiDB-lite"/>
    </source>
</evidence>
<evidence type="ECO:0000313" key="5">
    <source>
        <dbReference type="EMBL" id="QDP98384.1"/>
    </source>
</evidence>
<keyword evidence="6" id="KW-1185">Reference proteome</keyword>
<feature type="domain" description="SH3b" evidence="4">
    <location>
        <begin position="61"/>
        <end position="125"/>
    </location>
</feature>
<feature type="region of interest" description="Disordered" evidence="3">
    <location>
        <begin position="271"/>
        <end position="313"/>
    </location>
</feature>
<reference evidence="5 6" key="1">
    <citation type="submission" date="2019-07" db="EMBL/GenBank/DDBJ databases">
        <title>Microlunatus dokdonensis sp. nov. isolated from the rhizospheric soil of the wild plant Elymus tsukushiensis.</title>
        <authorList>
            <person name="Ghim S.-Y."/>
            <person name="Hwang Y.-J."/>
            <person name="Son J.-S."/>
            <person name="Shin J.-H."/>
        </authorList>
    </citation>
    <scope>NUCLEOTIDE SEQUENCE [LARGE SCALE GENOMIC DNA]</scope>
    <source>
        <strain evidence="5 6">KUDC0627</strain>
    </source>
</reference>
<dbReference type="Gene3D" id="2.30.30.40">
    <property type="entry name" value="SH3 Domains"/>
    <property type="match status" value="4"/>
</dbReference>
<dbReference type="SMART" id="SM00287">
    <property type="entry name" value="SH3b"/>
    <property type="match status" value="4"/>
</dbReference>
<dbReference type="OrthoDB" id="2989771at2"/>
<dbReference type="InterPro" id="IPR003646">
    <property type="entry name" value="SH3-like_bac-type"/>
</dbReference>
<dbReference type="PANTHER" id="PTHR34408:SF1">
    <property type="entry name" value="GLYCOSYL HYDROLASE FAMILY 19 DOMAIN-CONTAINING PROTEIN HI_1415"/>
    <property type="match status" value="1"/>
</dbReference>
<dbReference type="PANTHER" id="PTHR34408">
    <property type="entry name" value="FAMILY PROTEIN, PUTATIVE-RELATED"/>
    <property type="match status" value="1"/>
</dbReference>
<comment type="similarity">
    <text evidence="1">Belongs to the transglycosylase family. Rpf subfamily.</text>
</comment>
<feature type="compositionally biased region" description="Low complexity" evidence="3">
    <location>
        <begin position="379"/>
        <end position="404"/>
    </location>
</feature>
<dbReference type="InterPro" id="IPR052354">
    <property type="entry name" value="Cell_Wall_Dynamics_Protein"/>
</dbReference>
<feature type="compositionally biased region" description="Low complexity" evidence="3">
    <location>
        <begin position="274"/>
        <end position="288"/>
    </location>
</feature>
<dbReference type="SUPFAM" id="SSF53955">
    <property type="entry name" value="Lysozyme-like"/>
    <property type="match status" value="1"/>
</dbReference>
<evidence type="ECO:0000259" key="4">
    <source>
        <dbReference type="PROSITE" id="PS51781"/>
    </source>
</evidence>
<dbReference type="AlphaFoldDB" id="A0A516Q4P3"/>
<protein>
    <submittedName>
        <fullName evidence="5">SH3 domain-containing protein</fullName>
    </submittedName>
</protein>
<accession>A0A516Q4P3</accession>
<dbReference type="InterPro" id="IPR010618">
    <property type="entry name" value="RPF"/>
</dbReference>
<proteinExistence type="inferred from homology"/>
<dbReference type="InterPro" id="IPR023346">
    <property type="entry name" value="Lysozyme-like_dom_sf"/>
</dbReference>
<evidence type="ECO:0000256" key="2">
    <source>
        <dbReference type="ARBA" id="ARBA00022801"/>
    </source>
</evidence>
<dbReference type="GO" id="GO:0016787">
    <property type="term" value="F:hydrolase activity"/>
    <property type="evidence" value="ECO:0007669"/>
    <property type="project" value="UniProtKB-KW"/>
</dbReference>
<dbReference type="EMBL" id="CP041692">
    <property type="protein sequence ID" value="QDP98384.1"/>
    <property type="molecule type" value="Genomic_DNA"/>
</dbReference>
<dbReference type="CDD" id="cd13925">
    <property type="entry name" value="RPF"/>
    <property type="match status" value="1"/>
</dbReference>
<organism evidence="5 6">
    <name type="scientific">Microlunatus elymi</name>
    <dbReference type="NCBI Taxonomy" id="2596828"/>
    <lineage>
        <taxon>Bacteria</taxon>
        <taxon>Bacillati</taxon>
        <taxon>Actinomycetota</taxon>
        <taxon>Actinomycetes</taxon>
        <taxon>Propionibacteriales</taxon>
        <taxon>Propionibacteriaceae</taxon>
        <taxon>Microlunatus</taxon>
    </lineage>
</organism>
<dbReference type="KEGG" id="mik:FOE78_22975"/>
<feature type="region of interest" description="Disordered" evidence="3">
    <location>
        <begin position="1"/>
        <end position="30"/>
    </location>
</feature>
<keyword evidence="2" id="KW-0378">Hydrolase</keyword>
<feature type="domain" description="SH3b" evidence="4">
    <location>
        <begin position="137"/>
        <end position="200"/>
    </location>
</feature>
<evidence type="ECO:0000313" key="6">
    <source>
        <dbReference type="Proteomes" id="UP000319263"/>
    </source>
</evidence>
<feature type="domain" description="SH3b" evidence="4">
    <location>
        <begin position="205"/>
        <end position="269"/>
    </location>
</feature>
<dbReference type="Pfam" id="PF06737">
    <property type="entry name" value="Transglycosylas"/>
    <property type="match status" value="1"/>
</dbReference>
<name>A0A516Q4P3_9ACTN</name>
<dbReference type="PROSITE" id="PS51781">
    <property type="entry name" value="SH3B"/>
    <property type="match status" value="3"/>
</dbReference>